<organism evidence="1 2">
    <name type="scientific">Phytophthora rubi</name>
    <dbReference type="NCBI Taxonomy" id="129364"/>
    <lineage>
        <taxon>Eukaryota</taxon>
        <taxon>Sar</taxon>
        <taxon>Stramenopiles</taxon>
        <taxon>Oomycota</taxon>
        <taxon>Peronosporomycetes</taxon>
        <taxon>Peronosporales</taxon>
        <taxon>Peronosporaceae</taxon>
        <taxon>Phytophthora</taxon>
    </lineage>
</organism>
<accession>A0A6A3IS22</accession>
<proteinExistence type="predicted"/>
<evidence type="ECO:0000313" key="1">
    <source>
        <dbReference type="EMBL" id="KAE8985759.1"/>
    </source>
</evidence>
<protein>
    <submittedName>
        <fullName evidence="1">Uncharacterized protein</fullName>
    </submittedName>
</protein>
<evidence type="ECO:0000313" key="2">
    <source>
        <dbReference type="Proteomes" id="UP000429607"/>
    </source>
</evidence>
<reference evidence="1 2" key="1">
    <citation type="submission" date="2018-09" db="EMBL/GenBank/DDBJ databases">
        <title>Genomic investigation of the strawberry pathogen Phytophthora fragariae indicates pathogenicity is determined by transcriptional variation in three key races.</title>
        <authorList>
            <person name="Adams T.M."/>
            <person name="Armitage A.D."/>
            <person name="Sobczyk M.K."/>
            <person name="Bates H.J."/>
            <person name="Dunwell J.M."/>
            <person name="Nellist C.F."/>
            <person name="Harrison R.J."/>
        </authorList>
    </citation>
    <scope>NUCLEOTIDE SEQUENCE [LARGE SCALE GENOMIC DNA]</scope>
    <source>
        <strain evidence="1 2">SCRP249</strain>
    </source>
</reference>
<dbReference type="Proteomes" id="UP000429607">
    <property type="component" value="Unassembled WGS sequence"/>
</dbReference>
<sequence>MVQEGTRAATDLLLTARALYAVLVDSSEEEESLGGSDSRSTSVRRGERGLVLLCQTVTTVD</sequence>
<gene>
    <name evidence="1" type="ORF">PR001_g22800</name>
</gene>
<name>A0A6A3IS22_9STRA</name>
<dbReference type="EMBL" id="QXFV01002588">
    <property type="protein sequence ID" value="KAE8985759.1"/>
    <property type="molecule type" value="Genomic_DNA"/>
</dbReference>
<comment type="caution">
    <text evidence="1">The sequence shown here is derived from an EMBL/GenBank/DDBJ whole genome shotgun (WGS) entry which is preliminary data.</text>
</comment>
<dbReference type="AlphaFoldDB" id="A0A6A3IS22"/>